<organism evidence="14 15">
    <name type="scientific">Nonomuraea harbinensis</name>
    <dbReference type="NCBI Taxonomy" id="1286938"/>
    <lineage>
        <taxon>Bacteria</taxon>
        <taxon>Bacillati</taxon>
        <taxon>Actinomycetota</taxon>
        <taxon>Actinomycetes</taxon>
        <taxon>Streptosporangiales</taxon>
        <taxon>Streptosporangiaceae</taxon>
        <taxon>Nonomuraea</taxon>
    </lineage>
</organism>
<evidence type="ECO:0000313" key="14">
    <source>
        <dbReference type="EMBL" id="MFC5817347.1"/>
    </source>
</evidence>
<evidence type="ECO:0000256" key="7">
    <source>
        <dbReference type="ARBA" id="ARBA00022777"/>
    </source>
</evidence>
<dbReference type="PANTHER" id="PTHR44936">
    <property type="entry name" value="SENSOR PROTEIN CREC"/>
    <property type="match status" value="1"/>
</dbReference>
<dbReference type="PANTHER" id="PTHR44936:SF9">
    <property type="entry name" value="SENSOR PROTEIN CREC"/>
    <property type="match status" value="1"/>
</dbReference>
<dbReference type="PROSITE" id="PS50109">
    <property type="entry name" value="HIS_KIN"/>
    <property type="match status" value="1"/>
</dbReference>
<comment type="caution">
    <text evidence="14">The sequence shown here is derived from an EMBL/GenBank/DDBJ whole genome shotgun (WGS) entry which is preliminary data.</text>
</comment>
<proteinExistence type="predicted"/>
<keyword evidence="12" id="KW-0472">Membrane</keyword>
<dbReference type="CDD" id="cd06225">
    <property type="entry name" value="HAMP"/>
    <property type="match status" value="1"/>
</dbReference>
<dbReference type="SMART" id="SM00304">
    <property type="entry name" value="HAMP"/>
    <property type="match status" value="1"/>
</dbReference>
<keyword evidence="9 12" id="KW-1133">Transmembrane helix</keyword>
<evidence type="ECO:0000256" key="11">
    <source>
        <dbReference type="SAM" id="MobiDB-lite"/>
    </source>
</evidence>
<evidence type="ECO:0000256" key="12">
    <source>
        <dbReference type="SAM" id="Phobius"/>
    </source>
</evidence>
<evidence type="ECO:0000256" key="5">
    <source>
        <dbReference type="ARBA" id="ARBA00022692"/>
    </source>
</evidence>
<keyword evidence="7" id="KW-0418">Kinase</keyword>
<keyword evidence="10" id="KW-0902">Two-component regulatory system</keyword>
<keyword evidence="8" id="KW-0067">ATP-binding</keyword>
<evidence type="ECO:0000256" key="4">
    <source>
        <dbReference type="ARBA" id="ARBA00022679"/>
    </source>
</evidence>
<evidence type="ECO:0000313" key="15">
    <source>
        <dbReference type="Proteomes" id="UP001596096"/>
    </source>
</evidence>
<feature type="domain" description="Histidine kinase" evidence="13">
    <location>
        <begin position="565"/>
        <end position="671"/>
    </location>
</feature>
<feature type="transmembrane region" description="Helical" evidence="12">
    <location>
        <begin position="354"/>
        <end position="377"/>
    </location>
</feature>
<feature type="compositionally biased region" description="Basic and acidic residues" evidence="11">
    <location>
        <begin position="939"/>
        <end position="948"/>
    </location>
</feature>
<feature type="region of interest" description="Disordered" evidence="11">
    <location>
        <begin position="871"/>
        <end position="909"/>
    </location>
</feature>
<feature type="region of interest" description="Disordered" evidence="11">
    <location>
        <begin position="772"/>
        <end position="799"/>
    </location>
</feature>
<keyword evidence="3" id="KW-0597">Phosphoprotein</keyword>
<dbReference type="InterPro" id="IPR003660">
    <property type="entry name" value="HAMP_dom"/>
</dbReference>
<reference evidence="15" key="1">
    <citation type="journal article" date="2019" name="Int. J. Syst. Evol. Microbiol.">
        <title>The Global Catalogue of Microorganisms (GCM) 10K type strain sequencing project: providing services to taxonomists for standard genome sequencing and annotation.</title>
        <authorList>
            <consortium name="The Broad Institute Genomics Platform"/>
            <consortium name="The Broad Institute Genome Sequencing Center for Infectious Disease"/>
            <person name="Wu L."/>
            <person name="Ma J."/>
        </authorList>
    </citation>
    <scope>NUCLEOTIDE SEQUENCE [LARGE SCALE GENOMIC DNA]</scope>
    <source>
        <strain evidence="15">CGMCC 4.7106</strain>
    </source>
</reference>
<dbReference type="EMBL" id="JBHSNW010000009">
    <property type="protein sequence ID" value="MFC5817347.1"/>
    <property type="molecule type" value="Genomic_DNA"/>
</dbReference>
<evidence type="ECO:0000256" key="9">
    <source>
        <dbReference type="ARBA" id="ARBA00022989"/>
    </source>
</evidence>
<dbReference type="InterPro" id="IPR003594">
    <property type="entry name" value="HATPase_dom"/>
</dbReference>
<evidence type="ECO:0000256" key="2">
    <source>
        <dbReference type="ARBA" id="ARBA00012438"/>
    </source>
</evidence>
<dbReference type="Pfam" id="PF02518">
    <property type="entry name" value="HATPase_c"/>
    <property type="match status" value="1"/>
</dbReference>
<dbReference type="SMART" id="SM00387">
    <property type="entry name" value="HATPase_c"/>
    <property type="match status" value="1"/>
</dbReference>
<dbReference type="RefSeq" id="WP_219546584.1">
    <property type="nucleotide sequence ID" value="NZ_JAHKRN010000025.1"/>
</dbReference>
<dbReference type="Pfam" id="PF00672">
    <property type="entry name" value="HAMP"/>
    <property type="match status" value="1"/>
</dbReference>
<dbReference type="Pfam" id="PF08376">
    <property type="entry name" value="NIT"/>
    <property type="match status" value="1"/>
</dbReference>
<gene>
    <name evidence="14" type="ORF">ACFPUY_19815</name>
</gene>
<evidence type="ECO:0000256" key="3">
    <source>
        <dbReference type="ARBA" id="ARBA00022553"/>
    </source>
</evidence>
<dbReference type="InterPro" id="IPR005467">
    <property type="entry name" value="His_kinase_dom"/>
</dbReference>
<keyword evidence="5 12" id="KW-0812">Transmembrane</keyword>
<feature type="region of interest" description="Disordered" evidence="11">
    <location>
        <begin position="1"/>
        <end position="37"/>
    </location>
</feature>
<feature type="region of interest" description="Disordered" evidence="11">
    <location>
        <begin position="923"/>
        <end position="948"/>
    </location>
</feature>
<accession>A0ABW1BW92</accession>
<dbReference type="EC" id="2.7.13.3" evidence="2"/>
<evidence type="ECO:0000259" key="13">
    <source>
        <dbReference type="PROSITE" id="PS50109"/>
    </source>
</evidence>
<sequence length="948" mass="101602">MRTPATDSGRSRAQDLPGPPVSTLAPADRPLPKPGSSFALRNWRVRTRLIALIAIPTIVGVLLGALRVGTSIGSAQQYAQVGEVNTLMSSVGELAHNLAVERDRAARYVASNRRQGELQPLTTQQDIVDASAKRLLGISGSAQGLLSDLGQRRLELTRFRLGQLPTMRKTIQGSQLPPLPTIEKYSEVISDLLQLFDEVGQGAADEQITSTSTAMRAVARAEEETSKQRALLSAALLKNEFTGPEFNAFVDARARRESERATFRSAATPAQRQHFDNTVTSVEVGRAEFYANRAIFLHNAGTALQRLDTTTTKDVDKWYDSITRTVDKQNEVQKALSQQIATRSADLQGADRQAAAFSIGLVILLLALVLVVTAVMARSLVRPLRRLRGDALKVAGKTLPGLVRQLREGEADPESLHVPPIQISSKDEIGEVARAFDEVHREAVRLAGEESRLRANVNAMFVNLSRRSQTLVERQITLIDGLEQGEQDEQRLANLFKLDHLATRMRRNSENLLVLAGQEPPRRWSQPVKMVDVARASLSEVENYERVVLQVPDGVSVAGQAVNDVIHLIAELVENALSFSPRETRVTVSGSRIDGGGVMLSISDSGIGMTQEELVQANERLAQTVAVDVSVSRRMGLFVVSRLAQRHGIRVQLRTQSGGGLTAMVLVPESLLGAQTQGFDGAAGAAGALAGMQRARAEAFTSPPPVPQWGDNGFQMSPAHPSYPGSAEPSGSWPATNVQWPSNGGGSGAWPSDPRGGGGFDTDDVWIPSRVPGSWTNEQAPPIERPADPLPTRNPANRGKQAYDFPETAESGATGPMPAVNASSGGDDYLPIFASVESAWFERGGSSGAWGSAKADAGWTAAQAAAEPVRDGATASGLPKRVPKANLVPGSADTAAAPKGVAPMPAISPDRVRSRLASFQKGFRAARDDISEGRANVSDPRENREEGA</sequence>
<evidence type="ECO:0000256" key="8">
    <source>
        <dbReference type="ARBA" id="ARBA00022840"/>
    </source>
</evidence>
<comment type="catalytic activity">
    <reaction evidence="1">
        <text>ATP + protein L-histidine = ADP + protein N-phospho-L-histidine.</text>
        <dbReference type="EC" id="2.7.13.3"/>
    </reaction>
</comment>
<dbReference type="InterPro" id="IPR050980">
    <property type="entry name" value="2C_sensor_his_kinase"/>
</dbReference>
<keyword evidence="15" id="KW-1185">Reference proteome</keyword>
<evidence type="ECO:0000256" key="10">
    <source>
        <dbReference type="ARBA" id="ARBA00023012"/>
    </source>
</evidence>
<protein>
    <recommendedName>
        <fullName evidence="2">histidine kinase</fullName>
        <ecNumber evidence="2">2.7.13.3</ecNumber>
    </recommendedName>
</protein>
<feature type="transmembrane region" description="Helical" evidence="12">
    <location>
        <begin position="49"/>
        <end position="68"/>
    </location>
</feature>
<evidence type="ECO:0000256" key="6">
    <source>
        <dbReference type="ARBA" id="ARBA00022741"/>
    </source>
</evidence>
<keyword evidence="6" id="KW-0547">Nucleotide-binding</keyword>
<dbReference type="InterPro" id="IPR013587">
    <property type="entry name" value="Nitrate/nitrite_sensing"/>
</dbReference>
<evidence type="ECO:0000256" key="1">
    <source>
        <dbReference type="ARBA" id="ARBA00000085"/>
    </source>
</evidence>
<name>A0ABW1BW92_9ACTN</name>
<dbReference type="Proteomes" id="UP001596096">
    <property type="component" value="Unassembled WGS sequence"/>
</dbReference>
<keyword evidence="4" id="KW-0808">Transferase</keyword>